<feature type="region of interest" description="Disordered" evidence="1">
    <location>
        <begin position="1033"/>
        <end position="1052"/>
    </location>
</feature>
<feature type="region of interest" description="Disordered" evidence="1">
    <location>
        <begin position="380"/>
        <end position="409"/>
    </location>
</feature>
<dbReference type="InterPro" id="IPR052709">
    <property type="entry name" value="Transposase-MT_Hybrid"/>
</dbReference>
<feature type="region of interest" description="Disordered" evidence="1">
    <location>
        <begin position="272"/>
        <end position="335"/>
    </location>
</feature>
<organism evidence="2 3">
    <name type="scientific">Elysia marginata</name>
    <dbReference type="NCBI Taxonomy" id="1093978"/>
    <lineage>
        <taxon>Eukaryota</taxon>
        <taxon>Metazoa</taxon>
        <taxon>Spiralia</taxon>
        <taxon>Lophotrochozoa</taxon>
        <taxon>Mollusca</taxon>
        <taxon>Gastropoda</taxon>
        <taxon>Heterobranchia</taxon>
        <taxon>Euthyneura</taxon>
        <taxon>Panpulmonata</taxon>
        <taxon>Sacoglossa</taxon>
        <taxon>Placobranchoidea</taxon>
        <taxon>Plakobranchidae</taxon>
        <taxon>Elysia</taxon>
    </lineage>
</organism>
<gene>
    <name evidence="2" type="ORF">ElyMa_001342000</name>
</gene>
<dbReference type="EMBL" id="BMAT01002665">
    <property type="protein sequence ID" value="GFS11222.1"/>
    <property type="molecule type" value="Genomic_DNA"/>
</dbReference>
<accession>A0AAV4ILV8</accession>
<feature type="non-terminal residue" evidence="2">
    <location>
        <position position="1275"/>
    </location>
</feature>
<feature type="compositionally biased region" description="Polar residues" evidence="1">
    <location>
        <begin position="381"/>
        <end position="396"/>
    </location>
</feature>
<dbReference type="Gene3D" id="3.30.420.10">
    <property type="entry name" value="Ribonuclease H-like superfamily/Ribonuclease H"/>
    <property type="match status" value="2"/>
</dbReference>
<dbReference type="Proteomes" id="UP000762676">
    <property type="component" value="Unassembled WGS sequence"/>
</dbReference>
<keyword evidence="3" id="KW-1185">Reference proteome</keyword>
<feature type="region of interest" description="Disordered" evidence="1">
    <location>
        <begin position="480"/>
        <end position="562"/>
    </location>
</feature>
<sequence>MASKKKMSSMSTRNDARETKFTNTTYSPKCERSFEQEEHSSFNGAECKENKTVGKELSVSYQLMVKASTSICPGMFDFSSESEEETVKANMFSLPLKSPLKEQNINSSKGFISKEVYVNALSKHLMKENSFETTPLSLKTKSKTVAVDSNLEWESLLESPDHPKKLATASGKKRLFSGKNSDVHFHSTPKQTKSRSKQVSSFLLKKLSQSLESNDSKNVSNPASICCDENVNLDQSSQIIGEDEFVDVQDSSAQTSFQPEVLNNLDECYADYKNDPLPYPESNSRKNLDEKQEDVQHENQNVSGHSLALSAHFTKRDSETSAGGKSDSNKSSSSSYHAQSFVDFDNEDSVIKSQVDAQITQSFVDVQDASVQPGSMLATEQVETSGSLNCSKSPSISPGKLAGTSLKKQDSQKHKQNFFDFLEPEQASPQKIISRCSEDNSSASSNSLMFLSALEDVPGRTNVSDCTQMISNPVNCHSKAHTCSNSTSTNTSNSSEGLNQDSLCRKNETSTTRDSDEAVADVNEPGILVENTDSSDSEEEEADDKSPEKVAASFSEGSVSDEDIDFAQERTKLLFFRGQKLVDENSFCKAKISESRDDLEIKTFKGGSFLEKDVPVMESIGTDDSDGCSIDRKVLPGHEKADPVSEITDILKSTTISRRRKFSDSSDDDDAFDKFLAKMKAPSQSKKDEEVQLETSMSEFIAADDEDLSGESSSQSKSSEDEMFHVRADNILDSKRRPSVKPQSLAAALTYSLSAPPSSLFTHMHTRGAAPMVAWTDKSQRARVKDKERWGRDRKKEFNEGKESLSNCPRLGLPKSCVNEQTIASIKRDIDENHHISVRELSDTNDLSYGTVHTIITEHLRMKKVFVRWIPHLLTVDQKRERVRCAVELLNMFESLGLKRLSNIVPGDETWFPFFIIPPKRLNRMWVDGQGDRPVVLRPGFQSRKRMFTVFFNYSGPLVVDILHQDTTMTATYYVQKMLFQERLAGRNFDRIQDLAKAVNSELRTIPEEDYQGVFRKWQIRLKRCIESHGEVKSSSYFEEDNSEESDEDVRSKAVLELSSDDDDLLNDFIKDVNEKLQGPQEKTSPLNSRDSNVTMTPQSKHNSEAVPVDDQSHDQFKMPFKTPKKQGRLPKAWERPFETPAADQRMKPLLVSSELKKDQRSCPMTVSRLHHLSRRSNIGLDEDAVFLKSLTEDYPDYKRHPEALRYLKNFKDRKADLTKRLFSIYNKSIFKEQLPSDLEIEWSALYRKTAGTFCYRASPKEAKITLSVKVCDRA</sequence>
<feature type="compositionally biased region" description="Basic and acidic residues" evidence="1">
    <location>
        <begin position="629"/>
        <end position="643"/>
    </location>
</feature>
<proteinExistence type="predicted"/>
<comment type="caution">
    <text evidence="2">The sequence shown here is derived from an EMBL/GenBank/DDBJ whole genome shotgun (WGS) entry which is preliminary data.</text>
</comment>
<feature type="compositionally biased region" description="Polar residues" evidence="1">
    <location>
        <begin position="1081"/>
        <end position="1101"/>
    </location>
</feature>
<dbReference type="InterPro" id="IPR036397">
    <property type="entry name" value="RNaseH_sf"/>
</dbReference>
<evidence type="ECO:0000313" key="3">
    <source>
        <dbReference type="Proteomes" id="UP000762676"/>
    </source>
</evidence>
<feature type="region of interest" description="Disordered" evidence="1">
    <location>
        <begin position="177"/>
        <end position="199"/>
    </location>
</feature>
<protein>
    <submittedName>
        <fullName evidence="2">Transposase</fullName>
    </submittedName>
</protein>
<feature type="region of interest" description="Disordered" evidence="1">
    <location>
        <begin position="1074"/>
        <end position="1116"/>
    </location>
</feature>
<feature type="region of interest" description="Disordered" evidence="1">
    <location>
        <begin position="1"/>
        <end position="25"/>
    </location>
</feature>
<feature type="region of interest" description="Disordered" evidence="1">
    <location>
        <begin position="618"/>
        <end position="646"/>
    </location>
</feature>
<evidence type="ECO:0000256" key="1">
    <source>
        <dbReference type="SAM" id="MobiDB-lite"/>
    </source>
</evidence>
<name>A0AAV4ILV8_9GAST</name>
<feature type="compositionally biased region" description="Low complexity" evidence="1">
    <location>
        <begin position="321"/>
        <end position="335"/>
    </location>
</feature>
<dbReference type="AlphaFoldDB" id="A0AAV4ILV8"/>
<evidence type="ECO:0000313" key="2">
    <source>
        <dbReference type="EMBL" id="GFS11222.1"/>
    </source>
</evidence>
<feature type="compositionally biased region" description="Low complexity" evidence="1">
    <location>
        <begin position="484"/>
        <end position="495"/>
    </location>
</feature>
<dbReference type="GO" id="GO:0003676">
    <property type="term" value="F:nucleic acid binding"/>
    <property type="evidence" value="ECO:0007669"/>
    <property type="project" value="InterPro"/>
</dbReference>
<feature type="compositionally biased region" description="Acidic residues" evidence="1">
    <location>
        <begin position="533"/>
        <end position="543"/>
    </location>
</feature>
<feature type="compositionally biased region" description="Basic and acidic residues" evidence="1">
    <location>
        <begin position="283"/>
        <end position="297"/>
    </location>
</feature>
<reference evidence="2 3" key="1">
    <citation type="journal article" date="2021" name="Elife">
        <title>Chloroplast acquisition without the gene transfer in kleptoplastic sea slugs, Plakobranchus ocellatus.</title>
        <authorList>
            <person name="Maeda T."/>
            <person name="Takahashi S."/>
            <person name="Yoshida T."/>
            <person name="Shimamura S."/>
            <person name="Takaki Y."/>
            <person name="Nagai Y."/>
            <person name="Toyoda A."/>
            <person name="Suzuki Y."/>
            <person name="Arimoto A."/>
            <person name="Ishii H."/>
            <person name="Satoh N."/>
            <person name="Nishiyama T."/>
            <person name="Hasebe M."/>
            <person name="Maruyama T."/>
            <person name="Minagawa J."/>
            <person name="Obokata J."/>
            <person name="Shigenobu S."/>
        </authorList>
    </citation>
    <scope>NUCLEOTIDE SEQUENCE [LARGE SCALE GENOMIC DNA]</scope>
</reference>
<feature type="compositionally biased region" description="Basic and acidic residues" evidence="1">
    <location>
        <begin position="503"/>
        <end position="516"/>
    </location>
</feature>
<feature type="compositionally biased region" description="Acidic residues" evidence="1">
    <location>
        <begin position="1038"/>
        <end position="1048"/>
    </location>
</feature>
<dbReference type="PANTHER" id="PTHR46060:SF1">
    <property type="entry name" value="MARINER MOS1 TRANSPOSASE-LIKE PROTEIN"/>
    <property type="match status" value="1"/>
</dbReference>
<dbReference type="PANTHER" id="PTHR46060">
    <property type="entry name" value="MARINER MOS1 TRANSPOSASE-LIKE PROTEIN"/>
    <property type="match status" value="1"/>
</dbReference>
<feature type="region of interest" description="Disordered" evidence="1">
    <location>
        <begin position="699"/>
        <end position="723"/>
    </location>
</feature>